<name>M0PJZ7_9EURY</name>
<keyword evidence="3" id="KW-1185">Reference proteome</keyword>
<evidence type="ECO:0000256" key="1">
    <source>
        <dbReference type="SAM" id="MobiDB-lite"/>
    </source>
</evidence>
<feature type="compositionally biased region" description="Acidic residues" evidence="1">
    <location>
        <begin position="168"/>
        <end position="218"/>
    </location>
</feature>
<evidence type="ECO:0000313" key="2">
    <source>
        <dbReference type="EMBL" id="EMA69050.1"/>
    </source>
</evidence>
<accession>M0PJZ7</accession>
<feature type="region of interest" description="Disordered" evidence="1">
    <location>
        <begin position="132"/>
        <end position="224"/>
    </location>
</feature>
<comment type="caution">
    <text evidence="2">The sequence shown here is derived from an EMBL/GenBank/DDBJ whole genome shotgun (WGS) entry which is preliminary data.</text>
</comment>
<dbReference type="Gene3D" id="2.40.10.480">
    <property type="match status" value="1"/>
</dbReference>
<protein>
    <recommendedName>
        <fullName evidence="4">Pyrrolo-quinoline quinone</fullName>
    </recommendedName>
</protein>
<dbReference type="PATRIC" id="fig|1230454.4.peg.1104"/>
<dbReference type="PROSITE" id="PS51318">
    <property type="entry name" value="TAT"/>
    <property type="match status" value="1"/>
</dbReference>
<reference evidence="2 3" key="1">
    <citation type="journal article" date="2014" name="PLoS Genet.">
        <title>Phylogenetically driven sequencing of extremely halophilic archaea reveals strategies for static and dynamic osmo-response.</title>
        <authorList>
            <person name="Becker E.A."/>
            <person name="Seitzer P.M."/>
            <person name="Tritt A."/>
            <person name="Larsen D."/>
            <person name="Krusor M."/>
            <person name="Yao A.I."/>
            <person name="Wu D."/>
            <person name="Madern D."/>
            <person name="Eisen J.A."/>
            <person name="Darling A.E."/>
            <person name="Facciotti M.T."/>
        </authorList>
    </citation>
    <scope>NUCLEOTIDE SEQUENCE [LARGE SCALE GENOMIC DNA]</scope>
    <source>
        <strain evidence="2 3">JCM 13560</strain>
    </source>
</reference>
<dbReference type="InterPro" id="IPR006311">
    <property type="entry name" value="TAT_signal"/>
</dbReference>
<dbReference type="Proteomes" id="UP000011575">
    <property type="component" value="Unassembled WGS sequence"/>
</dbReference>
<evidence type="ECO:0000313" key="3">
    <source>
        <dbReference type="Proteomes" id="UP000011575"/>
    </source>
</evidence>
<organism evidence="2 3">
    <name type="scientific">Halorubrum aidingense JCM 13560</name>
    <dbReference type="NCBI Taxonomy" id="1230454"/>
    <lineage>
        <taxon>Archaea</taxon>
        <taxon>Methanobacteriati</taxon>
        <taxon>Methanobacteriota</taxon>
        <taxon>Stenosarchaea group</taxon>
        <taxon>Halobacteria</taxon>
        <taxon>Halobacteriales</taxon>
        <taxon>Haloferacaceae</taxon>
        <taxon>Halorubrum</taxon>
    </lineage>
</organism>
<dbReference type="AlphaFoldDB" id="M0PJZ7"/>
<proteinExistence type="predicted"/>
<sequence length="483" mass="50795">MRETGRPKVSRRRLLAGAATGLVGGLAGCGYRPGGGDLAWEESLGSGGLLRTGTPRFTTTDDRLFAVRNQSGRTFDFESETWQEVENATVTAVDRDGTTLLDVETERQAVAPPAVTEGSVFVPVERGRVTAIDRDAAEIDPNEARTTTDGGESDATVGDEIRWRVDEITADDGESGESADDSESGESADDSESGESADDSESGESADDGESGESEGPPEIDGVRASDRLVAVIGATDFVVLDAETGERAFEVTEAWAELDDVGLGADADRVAVDGEDVWVVVEGTESDAGSEDVPSVVVRFGPSGERRAERPISDGVDWLVVVDGTVVLGNAGRGSSVTGYDRDLDRQFTLEVPTPADPPPVVEGDGGDTASRVYLTRSGTVRAVDVTAGEIAWERSGVPVNRGFAVDADGIYAVSSRARGQSIIAVGADGADRWTAPLPADVTVDDLFAVADRLVVVDDDELYGLHATPGERWSLLGAVRRW</sequence>
<dbReference type="PROSITE" id="PS51257">
    <property type="entry name" value="PROKAR_LIPOPROTEIN"/>
    <property type="match status" value="1"/>
</dbReference>
<dbReference type="OrthoDB" id="330806at2157"/>
<dbReference type="STRING" id="1230454.C461_05447"/>
<evidence type="ECO:0008006" key="4">
    <source>
        <dbReference type="Google" id="ProtNLM"/>
    </source>
</evidence>
<dbReference type="Gene3D" id="2.40.128.630">
    <property type="match status" value="1"/>
</dbReference>
<dbReference type="RefSeq" id="WP_007999308.1">
    <property type="nucleotide sequence ID" value="NZ_AOJI01000017.1"/>
</dbReference>
<gene>
    <name evidence="2" type="ORF">C461_05447</name>
</gene>
<dbReference type="EMBL" id="AOJI01000017">
    <property type="protein sequence ID" value="EMA69050.1"/>
    <property type="molecule type" value="Genomic_DNA"/>
</dbReference>